<sequence>MAQGDRGQVVVGRVKTGKPRSNAFDDIEYTILHLAALQAYGGQAQVEVTYLTSETTEPMSISAKKFETRRQKVQNIVQSVRSGDFPLKTEARACPRCPSFFICGELPGGAVTIKKL</sequence>
<proteinExistence type="predicted"/>
<dbReference type="AlphaFoldDB" id="A0A645HS75"/>
<reference evidence="1" key="1">
    <citation type="submission" date="2019-08" db="EMBL/GenBank/DDBJ databases">
        <authorList>
            <person name="Kucharzyk K."/>
            <person name="Murdoch R.W."/>
            <person name="Higgins S."/>
            <person name="Loffler F."/>
        </authorList>
    </citation>
    <scope>NUCLEOTIDE SEQUENCE</scope>
</reference>
<accession>A0A645HS75</accession>
<organism evidence="1">
    <name type="scientific">bioreactor metagenome</name>
    <dbReference type="NCBI Taxonomy" id="1076179"/>
    <lineage>
        <taxon>unclassified sequences</taxon>
        <taxon>metagenomes</taxon>
        <taxon>ecological metagenomes</taxon>
    </lineage>
</organism>
<evidence type="ECO:0000313" key="1">
    <source>
        <dbReference type="EMBL" id="MPN41069.1"/>
    </source>
</evidence>
<dbReference type="EMBL" id="VSSQ01097886">
    <property type="protein sequence ID" value="MPN41069.1"/>
    <property type="molecule type" value="Genomic_DNA"/>
</dbReference>
<gene>
    <name evidence="1" type="ORF">SDC9_188609</name>
</gene>
<name>A0A645HS75_9ZZZZ</name>
<comment type="caution">
    <text evidence="1">The sequence shown here is derived from an EMBL/GenBank/DDBJ whole genome shotgun (WGS) entry which is preliminary data.</text>
</comment>
<protein>
    <submittedName>
        <fullName evidence="1">Uncharacterized protein</fullName>
    </submittedName>
</protein>